<evidence type="ECO:0000256" key="13">
    <source>
        <dbReference type="ARBA" id="ARBA00072146"/>
    </source>
</evidence>
<evidence type="ECO:0000256" key="12">
    <source>
        <dbReference type="ARBA" id="ARBA00056901"/>
    </source>
</evidence>
<evidence type="ECO:0000259" key="15">
    <source>
        <dbReference type="Pfam" id="PF14681"/>
    </source>
</evidence>
<evidence type="ECO:0000256" key="4">
    <source>
        <dbReference type="ARBA" id="ARBA00011894"/>
    </source>
</evidence>
<evidence type="ECO:0000256" key="8">
    <source>
        <dbReference type="ARBA" id="ARBA00022741"/>
    </source>
</evidence>
<dbReference type="InterPro" id="IPR050137">
    <property type="entry name" value="PyrR_bifunctional"/>
</dbReference>
<dbReference type="GO" id="GO:0005525">
    <property type="term" value="F:GTP binding"/>
    <property type="evidence" value="ECO:0007669"/>
    <property type="project" value="UniProtKB-KW"/>
</dbReference>
<protein>
    <recommendedName>
        <fullName evidence="13">Uracil phosphoribosyltransferase</fullName>
        <ecNumber evidence="4">2.4.2.9</ecNumber>
    </recommendedName>
    <alternativeName>
        <fullName evidence="10">UMP pyrophosphorylase</fullName>
    </alternativeName>
    <alternativeName>
        <fullName evidence="14">UPRTase</fullName>
    </alternativeName>
</protein>
<evidence type="ECO:0000313" key="17">
    <source>
        <dbReference type="Proteomes" id="UP000599688"/>
    </source>
</evidence>
<dbReference type="AlphaFoldDB" id="A0A917E9F4"/>
<dbReference type="InterPro" id="IPR000836">
    <property type="entry name" value="PRTase_dom"/>
</dbReference>
<organism evidence="16 17">
    <name type="scientific">Psychroflexus salis</name>
    <dbReference type="NCBI Taxonomy" id="1526574"/>
    <lineage>
        <taxon>Bacteria</taxon>
        <taxon>Pseudomonadati</taxon>
        <taxon>Bacteroidota</taxon>
        <taxon>Flavobacteriia</taxon>
        <taxon>Flavobacteriales</taxon>
        <taxon>Flavobacteriaceae</taxon>
        <taxon>Psychroflexus</taxon>
    </lineage>
</organism>
<reference evidence="16 17" key="1">
    <citation type="journal article" date="2014" name="Int. J. Syst. Evol. Microbiol.">
        <title>Complete genome sequence of Corynebacterium casei LMG S-19264T (=DSM 44701T), isolated from a smear-ripened cheese.</title>
        <authorList>
            <consortium name="US DOE Joint Genome Institute (JGI-PGF)"/>
            <person name="Walter F."/>
            <person name="Albersmeier A."/>
            <person name="Kalinowski J."/>
            <person name="Ruckert C."/>
        </authorList>
    </citation>
    <scope>NUCLEOTIDE SEQUENCE [LARGE SCALE GENOMIC DNA]</scope>
    <source>
        <strain evidence="16 17">CGMCC 1.12925</strain>
    </source>
</reference>
<evidence type="ECO:0000256" key="5">
    <source>
        <dbReference type="ARBA" id="ARBA00022533"/>
    </source>
</evidence>
<evidence type="ECO:0000256" key="10">
    <source>
        <dbReference type="ARBA" id="ARBA00031082"/>
    </source>
</evidence>
<dbReference type="PANTHER" id="PTHR11608:SF0">
    <property type="entry name" value="BIFUNCTIONAL PROTEIN PYRR"/>
    <property type="match status" value="1"/>
</dbReference>
<keyword evidence="7" id="KW-0808">Transferase</keyword>
<keyword evidence="6 16" id="KW-0328">Glycosyltransferase</keyword>
<evidence type="ECO:0000256" key="11">
    <source>
        <dbReference type="ARBA" id="ARBA00052919"/>
    </source>
</evidence>
<keyword evidence="17" id="KW-1185">Reference proteome</keyword>
<evidence type="ECO:0000256" key="7">
    <source>
        <dbReference type="ARBA" id="ARBA00022679"/>
    </source>
</evidence>
<evidence type="ECO:0000256" key="1">
    <source>
        <dbReference type="ARBA" id="ARBA00001946"/>
    </source>
</evidence>
<dbReference type="Pfam" id="PF14681">
    <property type="entry name" value="UPRTase"/>
    <property type="match status" value="1"/>
</dbReference>
<dbReference type="GO" id="GO:0004845">
    <property type="term" value="F:uracil phosphoribosyltransferase activity"/>
    <property type="evidence" value="ECO:0007669"/>
    <property type="project" value="UniProtKB-EC"/>
</dbReference>
<dbReference type="Proteomes" id="UP000599688">
    <property type="component" value="Unassembled WGS sequence"/>
</dbReference>
<evidence type="ECO:0000313" key="16">
    <source>
        <dbReference type="EMBL" id="GGE17170.1"/>
    </source>
</evidence>
<keyword evidence="8" id="KW-0547">Nucleotide-binding</keyword>
<comment type="cofactor">
    <cofactor evidence="1">
        <name>Mg(2+)</name>
        <dbReference type="ChEBI" id="CHEBI:18420"/>
    </cofactor>
</comment>
<dbReference type="InterPro" id="IPR029057">
    <property type="entry name" value="PRTase-like"/>
</dbReference>
<dbReference type="SUPFAM" id="SSF53271">
    <property type="entry name" value="PRTase-like"/>
    <property type="match status" value="1"/>
</dbReference>
<evidence type="ECO:0000256" key="2">
    <source>
        <dbReference type="ARBA" id="ARBA00005180"/>
    </source>
</evidence>
<dbReference type="EC" id="2.4.2.9" evidence="4"/>
<evidence type="ECO:0000256" key="6">
    <source>
        <dbReference type="ARBA" id="ARBA00022676"/>
    </source>
</evidence>
<gene>
    <name evidence="16" type="primary">upp</name>
    <name evidence="16" type="ORF">GCM10010831_18050</name>
</gene>
<dbReference type="Gene3D" id="3.40.50.2020">
    <property type="match status" value="1"/>
</dbReference>
<dbReference type="RefSeq" id="WP_188406521.1">
    <property type="nucleotide sequence ID" value="NZ_BMGL01000010.1"/>
</dbReference>
<dbReference type="EMBL" id="BMGL01000010">
    <property type="protein sequence ID" value="GGE17170.1"/>
    <property type="molecule type" value="Genomic_DNA"/>
</dbReference>
<dbReference type="PANTHER" id="PTHR11608">
    <property type="entry name" value="BIFUNCTIONAL PROTEIN PYRR"/>
    <property type="match status" value="1"/>
</dbReference>
<comment type="catalytic activity">
    <reaction evidence="11">
        <text>UMP + diphosphate = 5-phospho-alpha-D-ribose 1-diphosphate + uracil</text>
        <dbReference type="Rhea" id="RHEA:13017"/>
        <dbReference type="ChEBI" id="CHEBI:17568"/>
        <dbReference type="ChEBI" id="CHEBI:33019"/>
        <dbReference type="ChEBI" id="CHEBI:57865"/>
        <dbReference type="ChEBI" id="CHEBI:58017"/>
        <dbReference type="EC" id="2.4.2.9"/>
    </reaction>
</comment>
<feature type="domain" description="Phosphoribosyltransferase" evidence="15">
    <location>
        <begin position="10"/>
        <end position="214"/>
    </location>
</feature>
<evidence type="ECO:0000256" key="3">
    <source>
        <dbReference type="ARBA" id="ARBA00009516"/>
    </source>
</evidence>
<comment type="caution">
    <text evidence="16">The sequence shown here is derived from an EMBL/GenBank/DDBJ whole genome shotgun (WGS) entry which is preliminary data.</text>
</comment>
<comment type="pathway">
    <text evidence="2">Pyrimidine metabolism; UMP biosynthesis via salvage pathway; UMP from uracil: step 1/1.</text>
</comment>
<dbReference type="FunFam" id="3.40.50.2020:FF:000023">
    <property type="entry name" value="Probable uracil phosphoribosyltransferase"/>
    <property type="match status" value="1"/>
</dbReference>
<evidence type="ECO:0000256" key="14">
    <source>
        <dbReference type="ARBA" id="ARBA00079807"/>
    </source>
</evidence>
<keyword evidence="5" id="KW-0021">Allosteric enzyme</keyword>
<keyword evidence="9" id="KW-0342">GTP-binding</keyword>
<comment type="similarity">
    <text evidence="3">Belongs to the UPRTase family.</text>
</comment>
<dbReference type="NCBIfam" id="NF001097">
    <property type="entry name" value="PRK00129.1"/>
    <property type="match status" value="1"/>
</dbReference>
<sequence>MIVHHLGKQNSLLQVFVDELRDTQIQKDSMRFRKNIERIGEILAYEFSKQTSYKRVAIKTPLTKTHAHKFNEQPVICSILRAGIALHNGVLNYLDRADNAFISAYRKMHANGIDFSIEVEYLSTPEIDGRILIIADPMLASGNSIWHVFETLTKSSSPKEIHIFAVVAAPQGIQLLEEKLPDQTHLWIAKIDEGLDHKSYIIPGLGDAGDLAYGKKL</sequence>
<accession>A0A917E9F4</accession>
<proteinExistence type="inferred from homology"/>
<evidence type="ECO:0000256" key="9">
    <source>
        <dbReference type="ARBA" id="ARBA00023134"/>
    </source>
</evidence>
<dbReference type="CDD" id="cd06223">
    <property type="entry name" value="PRTases_typeI"/>
    <property type="match status" value="1"/>
</dbReference>
<name>A0A917E9F4_9FLAO</name>
<comment type="function">
    <text evidence="12">Catalyzes the conversion of uracil and 5-phospho-alpha-D-ribose 1-diphosphate (PRPP) to UMP and diphosphate.</text>
</comment>